<dbReference type="GO" id="GO:0071966">
    <property type="term" value="P:fungal-type cell wall polysaccharide metabolic process"/>
    <property type="evidence" value="ECO:0007669"/>
    <property type="project" value="TreeGrafter"/>
</dbReference>
<dbReference type="OrthoDB" id="5985073at2759"/>
<dbReference type="GeneID" id="25408282"/>
<reference evidence="2 3" key="1">
    <citation type="journal article" date="2014" name="BMC Genomics">
        <title>Genome sequencing of four Aureobasidium pullulans varieties: biotechnological potential, stress tolerance, and description of new species.</title>
        <authorList>
            <person name="Gostin Ar C."/>
            <person name="Ohm R.A."/>
            <person name="Kogej T."/>
            <person name="Sonjak S."/>
            <person name="Turk M."/>
            <person name="Zajc J."/>
            <person name="Zalar P."/>
            <person name="Grube M."/>
            <person name="Sun H."/>
            <person name="Han J."/>
            <person name="Sharma A."/>
            <person name="Chiniquy J."/>
            <person name="Ngan C.Y."/>
            <person name="Lipzen A."/>
            <person name="Barry K."/>
            <person name="Grigoriev I.V."/>
            <person name="Gunde-Cimerman N."/>
        </authorList>
    </citation>
    <scope>NUCLEOTIDE SEQUENCE [LARGE SCALE GENOMIC DNA]</scope>
    <source>
        <strain evidence="2 3">CBS 147.97</strain>
    </source>
</reference>
<dbReference type="HOGENOM" id="CLU_040908_4_0_1"/>
<organism evidence="2 3">
    <name type="scientific">Aureobasidium namibiae CBS 147.97</name>
    <dbReference type="NCBI Taxonomy" id="1043004"/>
    <lineage>
        <taxon>Eukaryota</taxon>
        <taxon>Fungi</taxon>
        <taxon>Dikarya</taxon>
        <taxon>Ascomycota</taxon>
        <taxon>Pezizomycotina</taxon>
        <taxon>Dothideomycetes</taxon>
        <taxon>Dothideomycetidae</taxon>
        <taxon>Dothideales</taxon>
        <taxon>Saccotheciaceae</taxon>
        <taxon>Aureobasidium</taxon>
    </lineage>
</organism>
<dbReference type="GO" id="GO:0009277">
    <property type="term" value="C:fungal-type cell wall"/>
    <property type="evidence" value="ECO:0007669"/>
    <property type="project" value="TreeGrafter"/>
</dbReference>
<dbReference type="InterPro" id="IPR053183">
    <property type="entry name" value="ASL1"/>
</dbReference>
<protein>
    <recommendedName>
        <fullName evidence="1">Asl1-like glycosyl hydrolase catalytic domain-containing protein</fullName>
    </recommendedName>
</protein>
<dbReference type="Pfam" id="PF11790">
    <property type="entry name" value="Glyco_hydro_cc"/>
    <property type="match status" value="1"/>
</dbReference>
<dbReference type="Proteomes" id="UP000027730">
    <property type="component" value="Unassembled WGS sequence"/>
</dbReference>
<evidence type="ECO:0000313" key="3">
    <source>
        <dbReference type="Proteomes" id="UP000027730"/>
    </source>
</evidence>
<dbReference type="Gene3D" id="3.20.20.80">
    <property type="entry name" value="Glycosidases"/>
    <property type="match status" value="1"/>
</dbReference>
<feature type="non-terminal residue" evidence="2">
    <location>
        <position position="1"/>
    </location>
</feature>
<dbReference type="AlphaFoldDB" id="A0A074WPL7"/>
<feature type="non-terminal residue" evidence="2">
    <location>
        <position position="253"/>
    </location>
</feature>
<name>A0A074WPL7_9PEZI</name>
<dbReference type="PANTHER" id="PTHR34154:SF10">
    <property type="entry name" value="ASL1-LIKE GLYCOSYL HYDROLASE CATALYTIC DOMAIN-CONTAINING PROTEIN"/>
    <property type="match status" value="1"/>
</dbReference>
<accession>A0A074WPL7</accession>
<keyword evidence="3" id="KW-1185">Reference proteome</keyword>
<dbReference type="SUPFAM" id="SSF51445">
    <property type="entry name" value="(Trans)glycosidases"/>
    <property type="match status" value="1"/>
</dbReference>
<sequence>ATATPVKNSGKRGLSYNNAAYTMPFSLSGQNSQVSWAYNWYQTSGSGFNPALEYVPMLWSDASDLTNSWATNAQASINAGSKHLLGFNEPDLCLAGAGSSCMQMSDAVKAWKQYMEPFAGKALLGSPAVTNGGSPMGLTWLSNFMGNCTGCHIDFINIHWYSNKWAGANYFKQQVQAAHEMSGGRPVWITEFGLDSSTAYTNAELQSFLEEVMDWMDAQPYVQRYAYFMDTTNMLMNSDGSGMSDTGAMYNSY</sequence>
<evidence type="ECO:0000259" key="1">
    <source>
        <dbReference type="Pfam" id="PF11790"/>
    </source>
</evidence>
<dbReference type="RefSeq" id="XP_013428867.1">
    <property type="nucleotide sequence ID" value="XM_013573413.1"/>
</dbReference>
<dbReference type="PANTHER" id="PTHR34154">
    <property type="entry name" value="ALKALI-SENSITIVE LINKAGE PROTEIN 1"/>
    <property type="match status" value="1"/>
</dbReference>
<gene>
    <name evidence="2" type="ORF">M436DRAFT_32545</name>
</gene>
<evidence type="ECO:0000313" key="2">
    <source>
        <dbReference type="EMBL" id="KEQ75078.1"/>
    </source>
</evidence>
<dbReference type="EMBL" id="KL584706">
    <property type="protein sequence ID" value="KEQ75078.1"/>
    <property type="molecule type" value="Genomic_DNA"/>
</dbReference>
<dbReference type="STRING" id="1043004.A0A074WPL7"/>
<dbReference type="InterPro" id="IPR017853">
    <property type="entry name" value="GH"/>
</dbReference>
<dbReference type="InterPro" id="IPR024655">
    <property type="entry name" value="Asl1_glyco_hydro_catalytic"/>
</dbReference>
<proteinExistence type="predicted"/>
<feature type="domain" description="Asl1-like glycosyl hydrolase catalytic" evidence="1">
    <location>
        <begin position="13"/>
        <end position="250"/>
    </location>
</feature>